<reference evidence="6" key="1">
    <citation type="submission" date="2008-03" db="EMBL/GenBank/DDBJ databases">
        <title>Complete sequence of chromosome of Beijerinckia indica subsp. indica ATCC 9039.</title>
        <authorList>
            <consortium name="US DOE Joint Genome Institute"/>
            <person name="Copeland A."/>
            <person name="Lucas S."/>
            <person name="Lapidus A."/>
            <person name="Glavina del Rio T."/>
            <person name="Dalin E."/>
            <person name="Tice H."/>
            <person name="Bruce D."/>
            <person name="Goodwin L."/>
            <person name="Pitluck S."/>
            <person name="LaButti K."/>
            <person name="Schmutz J."/>
            <person name="Larimer F."/>
            <person name="Land M."/>
            <person name="Hauser L."/>
            <person name="Kyrpides N."/>
            <person name="Mikhailova N."/>
            <person name="Dunfield P.F."/>
            <person name="Dedysh S.N."/>
            <person name="Liesack W."/>
            <person name="Saw J.H."/>
            <person name="Alam M."/>
            <person name="Chen Y."/>
            <person name="Murrell J.C."/>
            <person name="Richardson P."/>
        </authorList>
    </citation>
    <scope>NUCLEOTIDE SEQUENCE [LARGE SCALE GENOMIC DNA]</scope>
    <source>
        <strain evidence="6">ATCC 9039 / DSM 1715 / NCIMB 8712</strain>
    </source>
</reference>
<dbReference type="KEGG" id="bid:Bind_0933"/>
<protein>
    <recommendedName>
        <fullName evidence="2">N-acetylmuramoyl-L-alanine amidase</fullName>
        <ecNumber evidence="2">3.5.1.28</ecNumber>
    </recommendedName>
</protein>
<keyword evidence="6" id="KW-1185">Reference proteome</keyword>
<dbReference type="InterPro" id="IPR050695">
    <property type="entry name" value="N-acetylmuramoyl_amidase_3"/>
</dbReference>
<gene>
    <name evidence="5" type="ordered locus">Bind_0933</name>
</gene>
<feature type="domain" description="MurNAc-LAA" evidence="4">
    <location>
        <begin position="299"/>
        <end position="454"/>
    </location>
</feature>
<dbReference type="Gene3D" id="3.40.630.40">
    <property type="entry name" value="Zn-dependent exopeptidases"/>
    <property type="match status" value="1"/>
</dbReference>
<dbReference type="SUPFAM" id="SSF53187">
    <property type="entry name" value="Zn-dependent exopeptidases"/>
    <property type="match status" value="1"/>
</dbReference>
<dbReference type="EMBL" id="CP001016">
    <property type="protein sequence ID" value="ACB94582.1"/>
    <property type="molecule type" value="Genomic_DNA"/>
</dbReference>
<dbReference type="GO" id="GO:0030288">
    <property type="term" value="C:outer membrane-bounded periplasmic space"/>
    <property type="evidence" value="ECO:0007669"/>
    <property type="project" value="TreeGrafter"/>
</dbReference>
<proteinExistence type="predicted"/>
<dbReference type="InterPro" id="IPR002508">
    <property type="entry name" value="MurNAc-LAA_cat"/>
</dbReference>
<accession>B2IHZ9</accession>
<evidence type="ECO:0000256" key="3">
    <source>
        <dbReference type="ARBA" id="ARBA00022801"/>
    </source>
</evidence>
<dbReference type="eggNOG" id="COG0860">
    <property type="taxonomic scope" value="Bacteria"/>
</dbReference>
<evidence type="ECO:0000313" key="6">
    <source>
        <dbReference type="Proteomes" id="UP000001695"/>
    </source>
</evidence>
<dbReference type="Gene3D" id="2.60.40.3500">
    <property type="match status" value="1"/>
</dbReference>
<evidence type="ECO:0000256" key="2">
    <source>
        <dbReference type="ARBA" id="ARBA00011901"/>
    </source>
</evidence>
<dbReference type="GO" id="GO:0008745">
    <property type="term" value="F:N-acetylmuramoyl-L-alanine amidase activity"/>
    <property type="evidence" value="ECO:0007669"/>
    <property type="project" value="UniProtKB-EC"/>
</dbReference>
<dbReference type="SMART" id="SM00646">
    <property type="entry name" value="Ami_3"/>
    <property type="match status" value="1"/>
</dbReference>
<evidence type="ECO:0000256" key="1">
    <source>
        <dbReference type="ARBA" id="ARBA00001561"/>
    </source>
</evidence>
<dbReference type="PANTHER" id="PTHR30404:SF0">
    <property type="entry name" value="N-ACETYLMURAMOYL-L-ALANINE AMIDASE AMIC"/>
    <property type="match status" value="1"/>
</dbReference>
<dbReference type="EC" id="3.5.1.28" evidence="2"/>
<sequence>MSGVRGPMMFWDWNGHPVRASLDRFFSLLQGFSKPGRAWAAWLFFIFMSPVSSFAAEQAPVQASAAWLETRGEGSRLVFDLSAPVEVKAMVLSAPDRVVIDLPAVDFMFAPPTFAPAPAALARHRRGRHASTAQTVAPSGLIAAYRFGSFAPGRSRIVIDLKEPARVIRAGMEAAQDTSSSGRARLVIVLAATDRASFRAAAQNGRQEVALASAQAPAALPDNAPMIAPKPGPNVDRPVIVIDPGHGGVDSGAMAGTLVEKNLVRDFAKSLADKLNASRRYQIIMTREDDIFIPLGERVKIAQAHHADLFISIHADILSETADVGGATVYTVSDKASDAEAARLADKENQADLVGGLESKEETPEITDILFDLTRRETRAYSHVFARTLVDYWKVVGRLNKNPQRSAGFRVLKAPDVPSVLLELGYLSNENDHAALASPEWRGKVVTKVAEAVDRFFAARGPTQVQGQFPGPGQFQGETQARARGHDSASILRGTATTDLAHDAH</sequence>
<organism evidence="5 6">
    <name type="scientific">Beijerinckia indica subsp. indica (strain ATCC 9039 / DSM 1715 / NCIMB 8712)</name>
    <dbReference type="NCBI Taxonomy" id="395963"/>
    <lineage>
        <taxon>Bacteria</taxon>
        <taxon>Pseudomonadati</taxon>
        <taxon>Pseudomonadota</taxon>
        <taxon>Alphaproteobacteria</taxon>
        <taxon>Hyphomicrobiales</taxon>
        <taxon>Beijerinckiaceae</taxon>
        <taxon>Beijerinckia</taxon>
    </lineage>
</organism>
<dbReference type="Pfam" id="PF01520">
    <property type="entry name" value="Amidase_3"/>
    <property type="match status" value="1"/>
</dbReference>
<dbReference type="HOGENOM" id="CLU_014322_2_1_5"/>
<evidence type="ECO:0000313" key="5">
    <source>
        <dbReference type="EMBL" id="ACB94582.1"/>
    </source>
</evidence>
<dbReference type="CDD" id="cd02696">
    <property type="entry name" value="MurNAc-LAA"/>
    <property type="match status" value="1"/>
</dbReference>
<dbReference type="STRING" id="395963.Bind_0933"/>
<comment type="catalytic activity">
    <reaction evidence="1">
        <text>Hydrolyzes the link between N-acetylmuramoyl residues and L-amino acid residues in certain cell-wall glycopeptides.</text>
        <dbReference type="EC" id="3.5.1.28"/>
    </reaction>
</comment>
<dbReference type="PANTHER" id="PTHR30404">
    <property type="entry name" value="N-ACETYLMURAMOYL-L-ALANINE AMIDASE"/>
    <property type="match status" value="1"/>
</dbReference>
<dbReference type="AlphaFoldDB" id="B2IHZ9"/>
<keyword evidence="3 5" id="KW-0378">Hydrolase</keyword>
<dbReference type="Proteomes" id="UP000001695">
    <property type="component" value="Chromosome"/>
</dbReference>
<evidence type="ECO:0000259" key="4">
    <source>
        <dbReference type="SMART" id="SM00646"/>
    </source>
</evidence>
<dbReference type="GO" id="GO:0009253">
    <property type="term" value="P:peptidoglycan catabolic process"/>
    <property type="evidence" value="ECO:0007669"/>
    <property type="project" value="InterPro"/>
</dbReference>
<reference evidence="5 6" key="2">
    <citation type="journal article" date="2010" name="J. Bacteriol.">
        <title>Complete genome sequence of Beijerinckia indica subsp. indica.</title>
        <authorList>
            <person name="Tamas I."/>
            <person name="Dedysh S.N."/>
            <person name="Liesack W."/>
            <person name="Stott M.B."/>
            <person name="Alam M."/>
            <person name="Murrell J.C."/>
            <person name="Dunfield P.F."/>
        </authorList>
    </citation>
    <scope>NUCLEOTIDE SEQUENCE [LARGE SCALE GENOMIC DNA]</scope>
    <source>
        <strain evidence="6">ATCC 9039 / DSM 1715 / NCIMB 8712</strain>
    </source>
</reference>
<name>B2IHZ9_BEII9</name>